<dbReference type="InterPro" id="IPR041616">
    <property type="entry name" value="PheRS_beta_core"/>
</dbReference>
<dbReference type="GO" id="GO:0009328">
    <property type="term" value="C:phenylalanine-tRNA ligase complex"/>
    <property type="evidence" value="ECO:0007669"/>
    <property type="project" value="TreeGrafter"/>
</dbReference>
<keyword evidence="6 14" id="KW-0479">Metal-binding</keyword>
<evidence type="ECO:0000256" key="7">
    <source>
        <dbReference type="ARBA" id="ARBA00022741"/>
    </source>
</evidence>
<comment type="subcellular location">
    <subcellularLocation>
        <location evidence="1 14">Cytoplasm</location>
    </subcellularLocation>
</comment>
<evidence type="ECO:0000256" key="12">
    <source>
        <dbReference type="ARBA" id="ARBA00023146"/>
    </source>
</evidence>
<dbReference type="SUPFAM" id="SSF55681">
    <property type="entry name" value="Class II aaRS and biotin synthetases"/>
    <property type="match status" value="1"/>
</dbReference>
<dbReference type="SMART" id="SM00873">
    <property type="entry name" value="B3_4"/>
    <property type="match status" value="1"/>
</dbReference>
<evidence type="ECO:0000256" key="4">
    <source>
        <dbReference type="ARBA" id="ARBA00022555"/>
    </source>
</evidence>
<name>A0A7V3RFG1_9BACT</name>
<comment type="caution">
    <text evidence="19">The sequence shown here is derived from an EMBL/GenBank/DDBJ whole genome shotgun (WGS) entry which is preliminary data.</text>
</comment>
<feature type="binding site" evidence="14">
    <location>
        <position position="461"/>
    </location>
    <ligand>
        <name>Mg(2+)</name>
        <dbReference type="ChEBI" id="CHEBI:18420"/>
        <note>shared with alpha subunit</note>
    </ligand>
</feature>
<comment type="subunit">
    <text evidence="3 14">Tetramer of two alpha and two beta subunits.</text>
</comment>
<feature type="domain" description="TRNA-binding" evidence="16">
    <location>
        <begin position="42"/>
        <end position="151"/>
    </location>
</feature>
<feature type="domain" description="FDX-ACB" evidence="17">
    <location>
        <begin position="690"/>
        <end position="783"/>
    </location>
</feature>
<dbReference type="PROSITE" id="PS51447">
    <property type="entry name" value="FDX_ACB"/>
    <property type="match status" value="1"/>
</dbReference>
<dbReference type="Pfam" id="PF03483">
    <property type="entry name" value="B3_4"/>
    <property type="match status" value="1"/>
</dbReference>
<dbReference type="GO" id="GO:0005524">
    <property type="term" value="F:ATP binding"/>
    <property type="evidence" value="ECO:0007669"/>
    <property type="project" value="UniProtKB-UniRule"/>
</dbReference>
<dbReference type="InterPro" id="IPR005146">
    <property type="entry name" value="B3/B4_tRNA-bd"/>
</dbReference>
<protein>
    <recommendedName>
        <fullName evidence="14">Phenylalanine--tRNA ligase beta subunit</fullName>
        <ecNumber evidence="14">6.1.1.20</ecNumber>
    </recommendedName>
    <alternativeName>
        <fullName evidence="14">Phenylalanyl-tRNA synthetase beta subunit</fullName>
        <shortName evidence="14">PheRS</shortName>
    </alternativeName>
</protein>
<keyword evidence="12 14" id="KW-0030">Aminoacyl-tRNA synthetase</keyword>
<reference evidence="19" key="1">
    <citation type="journal article" date="2020" name="mSystems">
        <title>Genome- and Community-Level Interaction Insights into Carbon Utilization and Element Cycling Functions of Hydrothermarchaeota in Hydrothermal Sediment.</title>
        <authorList>
            <person name="Zhou Z."/>
            <person name="Liu Y."/>
            <person name="Xu W."/>
            <person name="Pan J."/>
            <person name="Luo Z.H."/>
            <person name="Li M."/>
        </authorList>
    </citation>
    <scope>NUCLEOTIDE SEQUENCE [LARGE SCALE GENOMIC DNA]</scope>
    <source>
        <strain evidence="19">SpSt-966</strain>
    </source>
</reference>
<keyword evidence="5 14" id="KW-0436">Ligase</keyword>
<dbReference type="InterPro" id="IPR002547">
    <property type="entry name" value="tRNA-bd_dom"/>
</dbReference>
<keyword evidence="10 15" id="KW-0694">RNA-binding</keyword>
<keyword evidence="9 14" id="KW-0460">Magnesium</keyword>
<dbReference type="Pfam" id="PF03147">
    <property type="entry name" value="FDX-ACB"/>
    <property type="match status" value="1"/>
</dbReference>
<dbReference type="PANTHER" id="PTHR10947:SF0">
    <property type="entry name" value="PHENYLALANINE--TRNA LIGASE BETA SUBUNIT"/>
    <property type="match status" value="1"/>
</dbReference>
<dbReference type="Gene3D" id="2.40.50.140">
    <property type="entry name" value="Nucleic acid-binding proteins"/>
    <property type="match status" value="1"/>
</dbReference>
<comment type="catalytic activity">
    <reaction evidence="13 14">
        <text>tRNA(Phe) + L-phenylalanine + ATP = L-phenylalanyl-tRNA(Phe) + AMP + diphosphate + H(+)</text>
        <dbReference type="Rhea" id="RHEA:19413"/>
        <dbReference type="Rhea" id="RHEA-COMP:9668"/>
        <dbReference type="Rhea" id="RHEA-COMP:9699"/>
        <dbReference type="ChEBI" id="CHEBI:15378"/>
        <dbReference type="ChEBI" id="CHEBI:30616"/>
        <dbReference type="ChEBI" id="CHEBI:33019"/>
        <dbReference type="ChEBI" id="CHEBI:58095"/>
        <dbReference type="ChEBI" id="CHEBI:78442"/>
        <dbReference type="ChEBI" id="CHEBI:78531"/>
        <dbReference type="ChEBI" id="CHEBI:456215"/>
        <dbReference type="EC" id="6.1.1.20"/>
    </reaction>
</comment>
<dbReference type="Gene3D" id="3.30.56.10">
    <property type="match status" value="2"/>
</dbReference>
<evidence type="ECO:0000256" key="11">
    <source>
        <dbReference type="ARBA" id="ARBA00022917"/>
    </source>
</evidence>
<evidence type="ECO:0000256" key="14">
    <source>
        <dbReference type="HAMAP-Rule" id="MF_00283"/>
    </source>
</evidence>
<dbReference type="GO" id="GO:0000049">
    <property type="term" value="F:tRNA binding"/>
    <property type="evidence" value="ECO:0007669"/>
    <property type="project" value="UniProtKB-UniRule"/>
</dbReference>
<evidence type="ECO:0000256" key="5">
    <source>
        <dbReference type="ARBA" id="ARBA00022598"/>
    </source>
</evidence>
<evidence type="ECO:0000256" key="8">
    <source>
        <dbReference type="ARBA" id="ARBA00022840"/>
    </source>
</evidence>
<dbReference type="AlphaFoldDB" id="A0A7V3RFG1"/>
<evidence type="ECO:0000256" key="15">
    <source>
        <dbReference type="PROSITE-ProRule" id="PRU00209"/>
    </source>
</evidence>
<dbReference type="GO" id="GO:0006432">
    <property type="term" value="P:phenylalanyl-tRNA aminoacylation"/>
    <property type="evidence" value="ECO:0007669"/>
    <property type="project" value="UniProtKB-UniRule"/>
</dbReference>
<comment type="similarity">
    <text evidence="2 14">Belongs to the phenylalanyl-tRNA synthetase beta subunit family. Type 1 subfamily.</text>
</comment>
<evidence type="ECO:0000256" key="10">
    <source>
        <dbReference type="ARBA" id="ARBA00022884"/>
    </source>
</evidence>
<dbReference type="Gene3D" id="3.30.70.380">
    <property type="entry name" value="Ferrodoxin-fold anticodon-binding domain"/>
    <property type="match status" value="1"/>
</dbReference>
<gene>
    <name evidence="14" type="primary">pheT</name>
    <name evidence="19" type="ORF">ENX73_06120</name>
</gene>
<dbReference type="InterPro" id="IPR045864">
    <property type="entry name" value="aa-tRNA-synth_II/BPL/LPL"/>
</dbReference>
<comment type="cofactor">
    <cofactor evidence="14">
        <name>Mg(2+)</name>
        <dbReference type="ChEBI" id="CHEBI:18420"/>
    </cofactor>
    <text evidence="14">Binds 2 magnesium ions per tetramer.</text>
</comment>
<dbReference type="SMART" id="SM00874">
    <property type="entry name" value="B5"/>
    <property type="match status" value="1"/>
</dbReference>
<dbReference type="InterPro" id="IPR005147">
    <property type="entry name" value="tRNA_synthase_B5-dom"/>
</dbReference>
<accession>A0A7V3RFG1</accession>
<dbReference type="Pfam" id="PF01588">
    <property type="entry name" value="tRNA_bind"/>
    <property type="match status" value="1"/>
</dbReference>
<keyword evidence="11 14" id="KW-0648">Protein biosynthesis</keyword>
<dbReference type="InterPro" id="IPR005121">
    <property type="entry name" value="Fdx_antiC-bd"/>
</dbReference>
<dbReference type="InterPro" id="IPR020825">
    <property type="entry name" value="Phe-tRNA_synthase-like_B3/B4"/>
</dbReference>
<keyword evidence="8 14" id="KW-0067">ATP-binding</keyword>
<dbReference type="CDD" id="cd00769">
    <property type="entry name" value="PheRS_beta_core"/>
    <property type="match status" value="1"/>
</dbReference>
<evidence type="ECO:0000256" key="9">
    <source>
        <dbReference type="ARBA" id="ARBA00022842"/>
    </source>
</evidence>
<dbReference type="SUPFAM" id="SSF54991">
    <property type="entry name" value="Anticodon-binding domain of PheRS"/>
    <property type="match status" value="1"/>
</dbReference>
<dbReference type="EMBL" id="DTPE01000240">
    <property type="protein sequence ID" value="HGE75684.1"/>
    <property type="molecule type" value="Genomic_DNA"/>
</dbReference>
<dbReference type="SMART" id="SM00896">
    <property type="entry name" value="FDX-ACB"/>
    <property type="match status" value="1"/>
</dbReference>
<proteinExistence type="inferred from homology"/>
<dbReference type="GO" id="GO:0004826">
    <property type="term" value="F:phenylalanine-tRNA ligase activity"/>
    <property type="evidence" value="ECO:0007669"/>
    <property type="project" value="UniProtKB-UniRule"/>
</dbReference>
<evidence type="ECO:0000259" key="16">
    <source>
        <dbReference type="PROSITE" id="PS50886"/>
    </source>
</evidence>
<dbReference type="NCBIfam" id="TIGR00472">
    <property type="entry name" value="pheT_bact"/>
    <property type="match status" value="1"/>
</dbReference>
<dbReference type="SUPFAM" id="SSF46955">
    <property type="entry name" value="Putative DNA-binding domain"/>
    <property type="match status" value="1"/>
</dbReference>
<evidence type="ECO:0000259" key="17">
    <source>
        <dbReference type="PROSITE" id="PS51447"/>
    </source>
</evidence>
<dbReference type="SUPFAM" id="SSF56037">
    <property type="entry name" value="PheT/TilS domain"/>
    <property type="match status" value="1"/>
</dbReference>
<dbReference type="HAMAP" id="MF_00283">
    <property type="entry name" value="Phe_tRNA_synth_beta1"/>
    <property type="match status" value="1"/>
</dbReference>
<evidence type="ECO:0000313" key="19">
    <source>
        <dbReference type="EMBL" id="HGE75684.1"/>
    </source>
</evidence>
<dbReference type="Pfam" id="PF03484">
    <property type="entry name" value="B5"/>
    <property type="match status" value="1"/>
</dbReference>
<dbReference type="Pfam" id="PF17759">
    <property type="entry name" value="tRNA_synthFbeta"/>
    <property type="match status" value="1"/>
</dbReference>
<feature type="domain" description="B5" evidence="18">
    <location>
        <begin position="399"/>
        <end position="474"/>
    </location>
</feature>
<keyword evidence="7 14" id="KW-0547">Nucleotide-binding</keyword>
<dbReference type="SUPFAM" id="SSF50249">
    <property type="entry name" value="Nucleic acid-binding proteins"/>
    <property type="match status" value="1"/>
</dbReference>
<feature type="binding site" evidence="14">
    <location>
        <position position="452"/>
    </location>
    <ligand>
        <name>Mg(2+)</name>
        <dbReference type="ChEBI" id="CHEBI:18420"/>
        <note>shared with alpha subunit</note>
    </ligand>
</feature>
<evidence type="ECO:0000256" key="2">
    <source>
        <dbReference type="ARBA" id="ARBA00008653"/>
    </source>
</evidence>
<keyword evidence="14" id="KW-0963">Cytoplasm</keyword>
<dbReference type="EC" id="6.1.1.20" evidence="14"/>
<dbReference type="Gene3D" id="3.30.930.10">
    <property type="entry name" value="Bira Bifunctional Protein, Domain 2"/>
    <property type="match status" value="1"/>
</dbReference>
<evidence type="ECO:0000259" key="18">
    <source>
        <dbReference type="PROSITE" id="PS51483"/>
    </source>
</evidence>
<feature type="binding site" evidence="14">
    <location>
        <position position="458"/>
    </location>
    <ligand>
        <name>Mg(2+)</name>
        <dbReference type="ChEBI" id="CHEBI:18420"/>
        <note>shared with alpha subunit</note>
    </ligand>
</feature>
<sequence>MIPLKLSIEWLKDYIEIPDGIQKLSDDFTMSGSEVEAIEKPFENLKNLVTAKIVEIDRHPNADNLNVCKIEDGKRVFTIVTSDKTLKVNDCVIFGQAGKASDINGKVVQSVEMRGIGTDGMLFSLQEIGLEAHSSHVFKFDKYVEPGQNIVDLFGLDLTTFELEITPNRSDCLSHFGLARELSTVEKRSLKLPVIDLKLPYGNVSLSVESEGCYRYMAVRIDDVLVGDSPLWLKKRLASVGIRSINNITDITNYVMMEFGHPIHAFDFDKIQSSMIVVRDAKAGELFTALNSKVYKLNGGEILITDGQNALALAGIMGGKDSGISSSTTRILLEVATFDPVRTRKTSKILNLSTDASYRFERFVDPNDTEYTAKRLVQMILSLCGGKVVGSADLYPQELKPLTVKVSDKKLSTYLSFKPDEVEVKSIFESLGMDPSHGKDGWKVEVPTFRHDISQDVDLIEEVARIHGFNALPVKRSMPFVEGERNDWWEFKNVLRAYACALGYFEAINYAFSDPELLKLFGSTFEEGVKVANPISPEMSVMRSTLIFNLIDSLAYNVKHQEVDVNLFEIGKIFHENFETEKLALVSTGKIESLDYTDKREWTLLNFKGTLESLLAPLHVHLGFINEELDGFTNGRSGRVTINGKISGIIGELSSQVLDFFDVKVPIYAVEIDLKTLYGVLAKSSYSAYSQYPFSFKDLSMFVQKGAIKAVDIIDTVKRSSTYVNDVEVIDLYTGKGVPYGKYSITLRITYGSMERTLLEEEIDGAFTSLMSSLESKNGITLRKV</sequence>
<dbReference type="Gene3D" id="3.50.40.10">
    <property type="entry name" value="Phenylalanyl-trna Synthetase, Chain B, domain 3"/>
    <property type="match status" value="1"/>
</dbReference>
<dbReference type="PROSITE" id="PS50886">
    <property type="entry name" value="TRBD"/>
    <property type="match status" value="1"/>
</dbReference>
<dbReference type="InterPro" id="IPR045060">
    <property type="entry name" value="Phe-tRNA-ligase_IIc_bsu"/>
</dbReference>
<organism evidence="19">
    <name type="scientific">Mesoaciditoga lauensis</name>
    <dbReference type="NCBI Taxonomy" id="1495039"/>
    <lineage>
        <taxon>Bacteria</taxon>
        <taxon>Thermotogati</taxon>
        <taxon>Thermotogota</taxon>
        <taxon>Thermotogae</taxon>
        <taxon>Mesoaciditogales</taxon>
        <taxon>Mesoaciditogaceae</taxon>
        <taxon>Mesoaciditoga</taxon>
    </lineage>
</organism>
<dbReference type="PANTHER" id="PTHR10947">
    <property type="entry name" value="PHENYLALANYL-TRNA SYNTHETASE BETA CHAIN AND LEUCINE-RICH REPEAT-CONTAINING PROTEIN 47"/>
    <property type="match status" value="1"/>
</dbReference>
<evidence type="ECO:0000256" key="6">
    <source>
        <dbReference type="ARBA" id="ARBA00022723"/>
    </source>
</evidence>
<evidence type="ECO:0000256" key="3">
    <source>
        <dbReference type="ARBA" id="ARBA00011209"/>
    </source>
</evidence>
<keyword evidence="4 15" id="KW-0820">tRNA-binding</keyword>
<evidence type="ECO:0000256" key="13">
    <source>
        <dbReference type="ARBA" id="ARBA00049255"/>
    </source>
</evidence>
<dbReference type="GO" id="GO:0000287">
    <property type="term" value="F:magnesium ion binding"/>
    <property type="evidence" value="ECO:0007669"/>
    <property type="project" value="UniProtKB-UniRule"/>
</dbReference>
<feature type="binding site" evidence="14">
    <location>
        <position position="462"/>
    </location>
    <ligand>
        <name>Mg(2+)</name>
        <dbReference type="ChEBI" id="CHEBI:18420"/>
        <note>shared with alpha subunit</note>
    </ligand>
</feature>
<dbReference type="InterPro" id="IPR012340">
    <property type="entry name" value="NA-bd_OB-fold"/>
</dbReference>
<dbReference type="PROSITE" id="PS51483">
    <property type="entry name" value="B5"/>
    <property type="match status" value="1"/>
</dbReference>
<dbReference type="InterPro" id="IPR036690">
    <property type="entry name" value="Fdx_antiC-bd_sf"/>
</dbReference>
<evidence type="ECO:0000256" key="1">
    <source>
        <dbReference type="ARBA" id="ARBA00004496"/>
    </source>
</evidence>
<dbReference type="InterPro" id="IPR009061">
    <property type="entry name" value="DNA-bd_dom_put_sf"/>
</dbReference>
<dbReference type="InterPro" id="IPR004532">
    <property type="entry name" value="Phe-tRNA-ligase_IIc_bsu_bact"/>
</dbReference>